<comment type="caution">
    <text evidence="1">The sequence shown here is derived from an EMBL/GenBank/DDBJ whole genome shotgun (WGS) entry which is preliminary data.</text>
</comment>
<dbReference type="AlphaFoldDB" id="A0A511Z829"/>
<name>A0A511Z829_9BACL</name>
<accession>A0A511Z829</accession>
<protein>
    <submittedName>
        <fullName evidence="1">Uncharacterized protein</fullName>
    </submittedName>
</protein>
<reference evidence="1 2" key="1">
    <citation type="submission" date="2019-07" db="EMBL/GenBank/DDBJ databases">
        <title>Whole genome shotgun sequence of Sporosarcina luteola NBRC 105378.</title>
        <authorList>
            <person name="Hosoyama A."/>
            <person name="Uohara A."/>
            <person name="Ohji S."/>
            <person name="Ichikawa N."/>
        </authorList>
    </citation>
    <scope>NUCLEOTIDE SEQUENCE [LARGE SCALE GENOMIC DNA]</scope>
    <source>
        <strain evidence="1 2">NBRC 105378</strain>
    </source>
</reference>
<dbReference type="EMBL" id="BJYL01000024">
    <property type="protein sequence ID" value="GEN83599.1"/>
    <property type="molecule type" value="Genomic_DNA"/>
</dbReference>
<dbReference type="Proteomes" id="UP000321901">
    <property type="component" value="Unassembled WGS sequence"/>
</dbReference>
<keyword evidence="2" id="KW-1185">Reference proteome</keyword>
<sequence>MMVTVREMFDFAIETDGLNLAHRIYWALSENLVQLEDDSEKLDAIHYDESAIYSMVERNVLSIGRIKLFVIQTSNEKWYSFILAENSLDAYRLYADLFREKPRKVTRSDRLMIPTMDIADTGQQTNLYEYRKNVVQFPAYVGHAEANTKVLYRMGVSA</sequence>
<proteinExistence type="predicted"/>
<gene>
    <name evidence="1" type="ORF">SLU01_19110</name>
</gene>
<dbReference type="RefSeq" id="WP_170232655.1">
    <property type="nucleotide sequence ID" value="NZ_BJYL01000024.1"/>
</dbReference>
<evidence type="ECO:0000313" key="1">
    <source>
        <dbReference type="EMBL" id="GEN83599.1"/>
    </source>
</evidence>
<evidence type="ECO:0000313" key="2">
    <source>
        <dbReference type="Proteomes" id="UP000321901"/>
    </source>
</evidence>
<organism evidence="1 2">
    <name type="scientific">Sporosarcina luteola</name>
    <dbReference type="NCBI Taxonomy" id="582850"/>
    <lineage>
        <taxon>Bacteria</taxon>
        <taxon>Bacillati</taxon>
        <taxon>Bacillota</taxon>
        <taxon>Bacilli</taxon>
        <taxon>Bacillales</taxon>
        <taxon>Caryophanaceae</taxon>
        <taxon>Sporosarcina</taxon>
    </lineage>
</organism>